<dbReference type="AlphaFoldDB" id="A0A4V2VUC4"/>
<protein>
    <recommendedName>
        <fullName evidence="3">Morphogenetic protein</fullName>
    </recommendedName>
</protein>
<dbReference type="Proteomes" id="UP000295197">
    <property type="component" value="Unassembled WGS sequence"/>
</dbReference>
<name>A0A4V2VUC4_9SPHI</name>
<comment type="caution">
    <text evidence="1">The sequence shown here is derived from an EMBL/GenBank/DDBJ whole genome shotgun (WGS) entry which is preliminary data.</text>
</comment>
<evidence type="ECO:0000313" key="1">
    <source>
        <dbReference type="EMBL" id="TCV17106.1"/>
    </source>
</evidence>
<reference evidence="1 2" key="1">
    <citation type="submission" date="2019-03" db="EMBL/GenBank/DDBJ databases">
        <title>Genomic Encyclopedia of Type Strains, Phase IV (KMG-IV): sequencing the most valuable type-strain genomes for metagenomic binning, comparative biology and taxonomic classification.</title>
        <authorList>
            <person name="Goeker M."/>
        </authorList>
    </citation>
    <scope>NUCLEOTIDE SEQUENCE [LARGE SCALE GENOMIC DNA]</scope>
    <source>
        <strain evidence="1 2">DSM 22362</strain>
    </source>
</reference>
<gene>
    <name evidence="1" type="ORF">EDC17_101123</name>
</gene>
<keyword evidence="2" id="KW-1185">Reference proteome</keyword>
<evidence type="ECO:0000313" key="2">
    <source>
        <dbReference type="Proteomes" id="UP000295197"/>
    </source>
</evidence>
<accession>A0A4V2VUC4</accession>
<organism evidence="1 2">
    <name type="scientific">Sphingobacterium alimentarium</name>
    <dbReference type="NCBI Taxonomy" id="797292"/>
    <lineage>
        <taxon>Bacteria</taxon>
        <taxon>Pseudomonadati</taxon>
        <taxon>Bacteroidota</taxon>
        <taxon>Sphingobacteriia</taxon>
        <taxon>Sphingobacteriales</taxon>
        <taxon>Sphingobacteriaceae</taxon>
        <taxon>Sphingobacterium</taxon>
    </lineage>
</organism>
<dbReference type="EMBL" id="SMBZ01000011">
    <property type="protein sequence ID" value="TCV17106.1"/>
    <property type="molecule type" value="Genomic_DNA"/>
</dbReference>
<evidence type="ECO:0008006" key="3">
    <source>
        <dbReference type="Google" id="ProtNLM"/>
    </source>
</evidence>
<sequence>MVDAILKGRKTQTRRIIKSRHESGLFRIGQTKDGLITEVTSLDWDERPKNDNCNDIKPIANVDDILWVRETWRWSDDLEDFCYKANSENPDLSKWKPSIFMPKEAARIFLKVTNVRAERLQDITQDDAIAEGLNPLLMSRLQLASQGQLYQNYLDNNKLFNDGLPPYWSFNSLWCKINGADSWDSNPWVWVYEFEKVERPANFLGESKEVE</sequence>
<proteinExistence type="predicted"/>